<protein>
    <recommendedName>
        <fullName evidence="5">Protochlorophyllide reductase</fullName>
    </recommendedName>
</protein>
<gene>
    <name evidence="3" type="ORF">SCAR479_08118</name>
</gene>
<proteinExistence type="inferred from homology"/>
<dbReference type="PANTHER" id="PTHR24320:SF152">
    <property type="entry name" value="SHORT-CHAIN DEHYDROGENASE_REDUCTASE FAMILY PROTEIN"/>
    <property type="match status" value="1"/>
</dbReference>
<evidence type="ECO:0008006" key="5">
    <source>
        <dbReference type="Google" id="ProtNLM"/>
    </source>
</evidence>
<comment type="caution">
    <text evidence="3">The sequence shown here is derived from an EMBL/GenBank/DDBJ whole genome shotgun (WGS) entry which is preliminary data.</text>
</comment>
<dbReference type="PRINTS" id="PR00081">
    <property type="entry name" value="GDHRDH"/>
</dbReference>
<dbReference type="Pfam" id="PF00106">
    <property type="entry name" value="adh_short"/>
    <property type="match status" value="1"/>
</dbReference>
<comment type="similarity">
    <text evidence="1">Belongs to the short-chain dehydrogenases/reductases (SDR) family.</text>
</comment>
<reference evidence="3 4" key="1">
    <citation type="submission" date="2024-02" db="EMBL/GenBank/DDBJ databases">
        <title>First draft genome assembly of two strains of Seiridium cardinale.</title>
        <authorList>
            <person name="Emiliani G."/>
            <person name="Scali E."/>
        </authorList>
    </citation>
    <scope>NUCLEOTIDE SEQUENCE [LARGE SCALE GENOMIC DNA]</scope>
    <source>
        <strain evidence="3 4">BM-138-000479</strain>
    </source>
</reference>
<organism evidence="3 4">
    <name type="scientific">Seiridium cardinale</name>
    <dbReference type="NCBI Taxonomy" id="138064"/>
    <lineage>
        <taxon>Eukaryota</taxon>
        <taxon>Fungi</taxon>
        <taxon>Dikarya</taxon>
        <taxon>Ascomycota</taxon>
        <taxon>Pezizomycotina</taxon>
        <taxon>Sordariomycetes</taxon>
        <taxon>Xylariomycetidae</taxon>
        <taxon>Amphisphaeriales</taxon>
        <taxon>Sporocadaceae</taxon>
        <taxon>Seiridium</taxon>
    </lineage>
</organism>
<dbReference type="SUPFAM" id="SSF51735">
    <property type="entry name" value="NAD(P)-binding Rossmann-fold domains"/>
    <property type="match status" value="1"/>
</dbReference>
<accession>A0ABR2XN04</accession>
<dbReference type="InterPro" id="IPR002347">
    <property type="entry name" value="SDR_fam"/>
</dbReference>
<dbReference type="PANTHER" id="PTHR24320">
    <property type="entry name" value="RETINOL DEHYDROGENASE"/>
    <property type="match status" value="1"/>
</dbReference>
<name>A0ABR2XN04_9PEZI</name>
<dbReference type="Gene3D" id="3.40.50.720">
    <property type="entry name" value="NAD(P)-binding Rossmann-like Domain"/>
    <property type="match status" value="1"/>
</dbReference>
<evidence type="ECO:0000313" key="3">
    <source>
        <dbReference type="EMBL" id="KAK9775142.1"/>
    </source>
</evidence>
<dbReference type="EMBL" id="JARVKM010000036">
    <property type="protein sequence ID" value="KAK9775142.1"/>
    <property type="molecule type" value="Genomic_DNA"/>
</dbReference>
<sequence length="323" mass="35570">MAPTRTVIVTGGTANLGFHAALGIAKQHPEYSIILCSRTDKQHAAEAMNKALGRKSVSFVPLDLADNDSVRRFAQDWASKNRAPIQALLLNAGLQFPAEMQKNAAGIELTFAINHVGHALLFHLLCPYLAQDARVVITSSGTHDPAMKSGLPDAYYNTAEDLAHPPPAFANNPKGRQRYATSKLCNVLWTYALAKRLRERVPERGITVTAFDPGLMPGTGLAREATGVEQFLWNRVMPCIVPILRLTVMKNTHTPEESGANLARLAVSADVYGVSGEYYEGPEAIPSSKDSYDEEKQDDLWQWTIEYVAHGDEDLRAKFEELR</sequence>
<evidence type="ECO:0000256" key="2">
    <source>
        <dbReference type="ARBA" id="ARBA00023002"/>
    </source>
</evidence>
<evidence type="ECO:0000313" key="4">
    <source>
        <dbReference type="Proteomes" id="UP001465668"/>
    </source>
</evidence>
<dbReference type="Proteomes" id="UP001465668">
    <property type="component" value="Unassembled WGS sequence"/>
</dbReference>
<keyword evidence="4" id="KW-1185">Reference proteome</keyword>
<evidence type="ECO:0000256" key="1">
    <source>
        <dbReference type="ARBA" id="ARBA00006484"/>
    </source>
</evidence>
<dbReference type="InterPro" id="IPR036291">
    <property type="entry name" value="NAD(P)-bd_dom_sf"/>
</dbReference>
<keyword evidence="2" id="KW-0560">Oxidoreductase</keyword>